<evidence type="ECO:0000313" key="2">
    <source>
        <dbReference type="EMBL" id="OYD15481.1"/>
    </source>
</evidence>
<sequence>MLVLSITGASDTGKTRLITSLIKELTKRGYRVGCIKHCPEGFELDHPGKDSHRFRKEGAWGVVVYSPGQIGVIKTTDEQVQPGDLAIDHLSGCDFVLAEGFKNAKKIRKFELLRKGIDEEPKTEDAVAIISDFELNTDKPVLHPDEPGRIIDFLEILTKEENGVVRLQINDKNIPLNPFLKTTLKNTILGLVSSLKKKEGVTKRIDIKLEV</sequence>
<dbReference type="EMBL" id="NOZQ01000117">
    <property type="protein sequence ID" value="OYD15481.1"/>
    <property type="molecule type" value="Genomic_DNA"/>
</dbReference>
<dbReference type="Gene3D" id="3.40.50.300">
    <property type="entry name" value="P-loop containing nucleotide triphosphate hydrolases"/>
    <property type="match status" value="1"/>
</dbReference>
<feature type="domain" description="Molybdopterin-guanine dinucleotide biosynthesis protein B (MobB)" evidence="1">
    <location>
        <begin position="3"/>
        <end position="132"/>
    </location>
</feature>
<dbReference type="SUPFAM" id="SSF52540">
    <property type="entry name" value="P-loop containing nucleoside triphosphate hydrolases"/>
    <property type="match status" value="1"/>
</dbReference>
<dbReference type="PANTHER" id="PTHR40072">
    <property type="entry name" value="MOLYBDOPTERIN-GUANINE DINUCLEOTIDE BIOSYNTHESIS ADAPTER PROTEIN-RELATED"/>
    <property type="match status" value="1"/>
</dbReference>
<dbReference type="InterPro" id="IPR004435">
    <property type="entry name" value="MobB_dom"/>
</dbReference>
<dbReference type="AlphaFoldDB" id="A0A235BTD5"/>
<dbReference type="InterPro" id="IPR052539">
    <property type="entry name" value="MGD_biosynthesis_adapter"/>
</dbReference>
<dbReference type="PANTHER" id="PTHR40072:SF1">
    <property type="entry name" value="MOLYBDOPTERIN-GUANINE DINUCLEOTIDE BIOSYNTHESIS ADAPTER PROTEIN"/>
    <property type="match status" value="1"/>
</dbReference>
<reference evidence="2 3" key="1">
    <citation type="submission" date="2017-07" db="EMBL/GenBank/DDBJ databases">
        <title>Recovery of genomes from metagenomes via a dereplication, aggregation, and scoring strategy.</title>
        <authorList>
            <person name="Sieber C.M."/>
            <person name="Probst A.J."/>
            <person name="Sharrar A."/>
            <person name="Thomas B.C."/>
            <person name="Hess M."/>
            <person name="Tringe S.G."/>
            <person name="Banfield J.F."/>
        </authorList>
    </citation>
    <scope>NUCLEOTIDE SEQUENCE [LARGE SCALE GENOMIC DNA]</scope>
    <source>
        <strain evidence="2">JGI_Cruoil_03_44_89</strain>
    </source>
</reference>
<dbReference type="GO" id="GO:0005525">
    <property type="term" value="F:GTP binding"/>
    <property type="evidence" value="ECO:0007669"/>
    <property type="project" value="InterPro"/>
</dbReference>
<organism evidence="2 3">
    <name type="scientific">candidate division WOR-3 bacterium JGI_Cruoil_03_44_89</name>
    <dbReference type="NCBI Taxonomy" id="1973748"/>
    <lineage>
        <taxon>Bacteria</taxon>
        <taxon>Bacteria division WOR-3</taxon>
    </lineage>
</organism>
<comment type="caution">
    <text evidence="2">The sequence shown here is derived from an EMBL/GenBank/DDBJ whole genome shotgun (WGS) entry which is preliminary data.</text>
</comment>
<accession>A0A235BTD5</accession>
<proteinExistence type="predicted"/>
<dbReference type="Proteomes" id="UP000215215">
    <property type="component" value="Unassembled WGS sequence"/>
</dbReference>
<evidence type="ECO:0000259" key="1">
    <source>
        <dbReference type="Pfam" id="PF03205"/>
    </source>
</evidence>
<evidence type="ECO:0000313" key="3">
    <source>
        <dbReference type="Proteomes" id="UP000215215"/>
    </source>
</evidence>
<dbReference type="NCBIfam" id="TIGR00176">
    <property type="entry name" value="mobB"/>
    <property type="match status" value="1"/>
</dbReference>
<dbReference type="Pfam" id="PF03205">
    <property type="entry name" value="MobB"/>
    <property type="match status" value="1"/>
</dbReference>
<dbReference type="CDD" id="cd03116">
    <property type="entry name" value="MobB"/>
    <property type="match status" value="1"/>
</dbReference>
<dbReference type="GO" id="GO:0006777">
    <property type="term" value="P:Mo-molybdopterin cofactor biosynthetic process"/>
    <property type="evidence" value="ECO:0007669"/>
    <property type="project" value="InterPro"/>
</dbReference>
<name>A0A235BTD5_UNCW3</name>
<gene>
    <name evidence="2" type="primary">mobB</name>
    <name evidence="2" type="ORF">CH333_05620</name>
</gene>
<protein>
    <submittedName>
        <fullName evidence="2">Molybdopterin-guanine dinucleotide biosynthesis protein B</fullName>
    </submittedName>
</protein>
<dbReference type="InterPro" id="IPR027417">
    <property type="entry name" value="P-loop_NTPase"/>
</dbReference>